<organism evidence="2 3">
    <name type="scientific">Zhenhengia yiwuensis</name>
    <dbReference type="NCBI Taxonomy" id="2763666"/>
    <lineage>
        <taxon>Bacteria</taxon>
        <taxon>Bacillati</taxon>
        <taxon>Bacillota</taxon>
        <taxon>Clostridia</taxon>
        <taxon>Lachnospirales</taxon>
        <taxon>Lachnospiraceae</taxon>
        <taxon>Zhenhengia</taxon>
    </lineage>
</organism>
<reference evidence="2" key="1">
    <citation type="submission" date="2020-08" db="EMBL/GenBank/DDBJ databases">
        <title>Genome public.</title>
        <authorList>
            <person name="Liu C."/>
            <person name="Sun Q."/>
        </authorList>
    </citation>
    <scope>NUCLEOTIDE SEQUENCE</scope>
    <source>
        <strain evidence="2">NSJ-12</strain>
    </source>
</reference>
<name>A0A926IEX3_9FIRM</name>
<dbReference type="CDD" id="cd00085">
    <property type="entry name" value="HNHc"/>
    <property type="match status" value="1"/>
</dbReference>
<dbReference type="InterPro" id="IPR003615">
    <property type="entry name" value="HNH_nuc"/>
</dbReference>
<dbReference type="GO" id="GO:0003676">
    <property type="term" value="F:nucleic acid binding"/>
    <property type="evidence" value="ECO:0007669"/>
    <property type="project" value="InterPro"/>
</dbReference>
<dbReference type="EMBL" id="JACRSY010000018">
    <property type="protein sequence ID" value="MBC8580208.1"/>
    <property type="molecule type" value="Genomic_DNA"/>
</dbReference>
<keyword evidence="2" id="KW-0255">Endonuclease</keyword>
<protein>
    <submittedName>
        <fullName evidence="2">HNH endonuclease</fullName>
    </submittedName>
</protein>
<dbReference type="Proteomes" id="UP000655830">
    <property type="component" value="Unassembled WGS sequence"/>
</dbReference>
<comment type="caution">
    <text evidence="2">The sequence shown here is derived from an EMBL/GenBank/DDBJ whole genome shotgun (WGS) entry which is preliminary data.</text>
</comment>
<dbReference type="GO" id="GO:0004519">
    <property type="term" value="F:endonuclease activity"/>
    <property type="evidence" value="ECO:0007669"/>
    <property type="project" value="UniProtKB-KW"/>
</dbReference>
<keyword evidence="2" id="KW-0378">Hydrolase</keyword>
<evidence type="ECO:0000313" key="3">
    <source>
        <dbReference type="Proteomes" id="UP000655830"/>
    </source>
</evidence>
<dbReference type="Gene3D" id="1.10.30.50">
    <property type="match status" value="1"/>
</dbReference>
<sequence length="134" mass="16170">MKKVCSRCGNIILHKQRCECAPKYNRKVSDEKRRFYSSYAWQKLRNRKVKEHPYCERCWSKWKLIVTDNLQGHHIKSFKDYPELRLDEENVAVLCRTCNLQMRDSSVVDWNREIDVVNKTEDRTQFIMGIGELR</sequence>
<keyword evidence="3" id="KW-1185">Reference proteome</keyword>
<dbReference type="InterPro" id="IPR002711">
    <property type="entry name" value="HNH"/>
</dbReference>
<dbReference type="RefSeq" id="WP_249333080.1">
    <property type="nucleotide sequence ID" value="NZ_JACRSY010000018.1"/>
</dbReference>
<evidence type="ECO:0000259" key="1">
    <source>
        <dbReference type="Pfam" id="PF01844"/>
    </source>
</evidence>
<keyword evidence="2" id="KW-0540">Nuclease</keyword>
<gene>
    <name evidence="2" type="ORF">H8718_11800</name>
</gene>
<dbReference type="AlphaFoldDB" id="A0A926IEX3"/>
<evidence type="ECO:0000313" key="2">
    <source>
        <dbReference type="EMBL" id="MBC8580208.1"/>
    </source>
</evidence>
<dbReference type="GO" id="GO:0008270">
    <property type="term" value="F:zinc ion binding"/>
    <property type="evidence" value="ECO:0007669"/>
    <property type="project" value="InterPro"/>
</dbReference>
<proteinExistence type="predicted"/>
<accession>A0A926IEX3</accession>
<feature type="domain" description="HNH" evidence="1">
    <location>
        <begin position="55"/>
        <end position="101"/>
    </location>
</feature>
<dbReference type="Pfam" id="PF01844">
    <property type="entry name" value="HNH"/>
    <property type="match status" value="1"/>
</dbReference>